<keyword evidence="1" id="KW-0547">Nucleotide-binding</keyword>
<dbReference type="InterPro" id="IPR011629">
    <property type="entry name" value="CobW-like_C"/>
</dbReference>
<organism evidence="8 9">
    <name type="scientific">Vreelandella janggokensis</name>
    <dbReference type="NCBI Taxonomy" id="370767"/>
    <lineage>
        <taxon>Bacteria</taxon>
        <taxon>Pseudomonadati</taxon>
        <taxon>Pseudomonadota</taxon>
        <taxon>Gammaproteobacteria</taxon>
        <taxon>Oceanospirillales</taxon>
        <taxon>Halomonadaceae</taxon>
        <taxon>Vreelandella</taxon>
    </lineage>
</organism>
<evidence type="ECO:0000256" key="3">
    <source>
        <dbReference type="ARBA" id="ARBA00023186"/>
    </source>
</evidence>
<evidence type="ECO:0000256" key="6">
    <source>
        <dbReference type="ARBA" id="ARBA00049117"/>
    </source>
</evidence>
<dbReference type="PANTHER" id="PTHR43603:SF1">
    <property type="entry name" value="ZINC-REGULATED GTPASE METALLOPROTEIN ACTIVATOR 1"/>
    <property type="match status" value="1"/>
</dbReference>
<comment type="similarity">
    <text evidence="4">Belongs to the SIMIBI class G3E GTPase family. ZNG1 subfamily.</text>
</comment>
<dbReference type="Pfam" id="PF02492">
    <property type="entry name" value="cobW"/>
    <property type="match status" value="1"/>
</dbReference>
<dbReference type="InterPro" id="IPR047920">
    <property type="entry name" value="ZigA-like"/>
</dbReference>
<evidence type="ECO:0000259" key="7">
    <source>
        <dbReference type="SMART" id="SM00833"/>
    </source>
</evidence>
<gene>
    <name evidence="8" type="primary">zigA</name>
    <name evidence="8" type="ORF">L0635_03705</name>
</gene>
<evidence type="ECO:0000313" key="9">
    <source>
        <dbReference type="Proteomes" id="UP001321125"/>
    </source>
</evidence>
<dbReference type="CDD" id="cd03112">
    <property type="entry name" value="CobW-like"/>
    <property type="match status" value="1"/>
</dbReference>
<comment type="caution">
    <text evidence="8">The sequence shown here is derived from an EMBL/GenBank/DDBJ whole genome shotgun (WGS) entry which is preliminary data.</text>
</comment>
<name>A0ABT4IR92_9GAMM</name>
<keyword evidence="2" id="KW-0378">Hydrolase</keyword>
<dbReference type="InterPro" id="IPR003495">
    <property type="entry name" value="CobW/HypB/UreG_nucleotide-bd"/>
</dbReference>
<evidence type="ECO:0000313" key="8">
    <source>
        <dbReference type="EMBL" id="MCZ0926185.1"/>
    </source>
</evidence>
<evidence type="ECO:0000256" key="5">
    <source>
        <dbReference type="ARBA" id="ARBA00045658"/>
    </source>
</evidence>
<dbReference type="Pfam" id="PF07683">
    <property type="entry name" value="CobW_C"/>
    <property type="match status" value="1"/>
</dbReference>
<dbReference type="SMART" id="SM00833">
    <property type="entry name" value="CobW_C"/>
    <property type="match status" value="1"/>
</dbReference>
<dbReference type="InterPro" id="IPR036627">
    <property type="entry name" value="CobW-likC_sf"/>
</dbReference>
<protein>
    <submittedName>
        <fullName evidence="8">Zinc metallochaperone GTPase ZigA</fullName>
    </submittedName>
</protein>
<dbReference type="Gene3D" id="3.40.50.300">
    <property type="entry name" value="P-loop containing nucleotide triphosphate hydrolases"/>
    <property type="match status" value="1"/>
</dbReference>
<keyword evidence="3" id="KW-0143">Chaperone</keyword>
<dbReference type="EMBL" id="JAKNQU010000001">
    <property type="protein sequence ID" value="MCZ0926185.1"/>
    <property type="molecule type" value="Genomic_DNA"/>
</dbReference>
<dbReference type="RefSeq" id="WP_199284620.1">
    <property type="nucleotide sequence ID" value="NZ_JAKNQT010000004.1"/>
</dbReference>
<keyword evidence="9" id="KW-1185">Reference proteome</keyword>
<feature type="domain" description="CobW C-terminal" evidence="7">
    <location>
        <begin position="267"/>
        <end position="384"/>
    </location>
</feature>
<dbReference type="PANTHER" id="PTHR43603">
    <property type="entry name" value="COBW DOMAIN-CONTAINING PROTEIN DDB_G0274527"/>
    <property type="match status" value="1"/>
</dbReference>
<comment type="catalytic activity">
    <reaction evidence="6">
        <text>GTP + H2O = GDP + phosphate + H(+)</text>
        <dbReference type="Rhea" id="RHEA:19669"/>
        <dbReference type="ChEBI" id="CHEBI:15377"/>
        <dbReference type="ChEBI" id="CHEBI:15378"/>
        <dbReference type="ChEBI" id="CHEBI:37565"/>
        <dbReference type="ChEBI" id="CHEBI:43474"/>
        <dbReference type="ChEBI" id="CHEBI:58189"/>
    </reaction>
    <physiologicalReaction direction="left-to-right" evidence="6">
        <dbReference type="Rhea" id="RHEA:19670"/>
    </physiologicalReaction>
</comment>
<reference evidence="8 9" key="1">
    <citation type="submission" date="2022-02" db="EMBL/GenBank/DDBJ databases">
        <title>Study of halophilic communities from a Mexican lake.</title>
        <authorList>
            <person name="Hernandez-Soto L.M."/>
            <person name="Martinez-Abarca F."/>
            <person name="Ramirez-Saad H.C."/>
            <person name="Aguirre-Garrido J.F."/>
        </authorList>
    </citation>
    <scope>NUCLEOTIDE SEQUENCE [LARGE SCALE GENOMIC DNA]</scope>
    <source>
        <strain evidence="8 9">Hjan13</strain>
    </source>
</reference>
<dbReference type="InterPro" id="IPR051927">
    <property type="entry name" value="Zn_Chap_cDPG_Synth"/>
</dbReference>
<dbReference type="Proteomes" id="UP001321125">
    <property type="component" value="Unassembled WGS sequence"/>
</dbReference>
<evidence type="ECO:0000256" key="2">
    <source>
        <dbReference type="ARBA" id="ARBA00022801"/>
    </source>
</evidence>
<evidence type="ECO:0000256" key="4">
    <source>
        <dbReference type="ARBA" id="ARBA00034320"/>
    </source>
</evidence>
<evidence type="ECO:0000256" key="1">
    <source>
        <dbReference type="ARBA" id="ARBA00022741"/>
    </source>
</evidence>
<dbReference type="InterPro" id="IPR027417">
    <property type="entry name" value="P-loop_NTPase"/>
</dbReference>
<dbReference type="Gene3D" id="3.30.1220.10">
    <property type="entry name" value="CobW-like, C-terminal domain"/>
    <property type="match status" value="1"/>
</dbReference>
<dbReference type="NCBIfam" id="NF038288">
    <property type="entry name" value="chaper_GTP_ZigA"/>
    <property type="match status" value="1"/>
</dbReference>
<proteinExistence type="inferred from homology"/>
<dbReference type="SUPFAM" id="SSF52540">
    <property type="entry name" value="P-loop containing nucleoside triphosphate hydrolases"/>
    <property type="match status" value="1"/>
</dbReference>
<comment type="function">
    <text evidence="5">Zinc chaperone that directly transfers zinc cofactor to target proteins, thereby activating them. Zinc is transferred from the CXCC motif in the GTPase domain to the zinc binding site in target proteins in a process requiring GTP hydrolysis.</text>
</comment>
<accession>A0ABT4IR92</accession>
<sequence length="408" mass="45550">MTALSPLPVTVLSGFLGAGKTTVLNHILANREGRRVAVIVNDMSEVNIDGALVRGGPGQSTLDGEVALNRSEERLVEMSNGCICCTLREDLLEEVSQLAREGKFDYLVIESTGISEPLPVAETFTFEDESGQSLSHLARLDTLVTVVDGANFLEQYREAQSLSEAGESLGEEDERNVADLLVDQVEFCDVLLISKTDLISDKELDALKAILRSLNPDAELVPITQGDVPLDKVLDTDKFNFERAQLAPGWLKEMRGEHVPETEEYGIGSFAYHARRPFHPQKFHDLLNQEWFGNGLLRSKGFFWLATRPRYAGQWSQAGGIAHHGMAGVFWKAIPEDQWPDDPETRQFIMDKWQEPFGDMRQELVFIGQSLDQAKMRAALDDCLLSEAELLEGMEAWKTLPDPFPAWE</sequence>